<name>A0A1J4N985_9ACTN</name>
<dbReference type="PROSITE" id="PS51257">
    <property type="entry name" value="PROKAR_LIPOPROTEIN"/>
    <property type="match status" value="1"/>
</dbReference>
<dbReference type="OrthoDB" id="3748691at2"/>
<reference evidence="3" key="1">
    <citation type="submission" date="2016-10" db="EMBL/GenBank/DDBJ databases">
        <title>Draft Genome Sequence of Nocardioides luteus Strain BAFB, an Alkane-Degrading Bacterium Isolated from JP-7 Polluted Soil.</title>
        <authorList>
            <person name="Brown L."/>
            <person name="Ruiz O.N."/>
            <person name="Gunasekera T."/>
        </authorList>
    </citation>
    <scope>NUCLEOTIDE SEQUENCE [LARGE SCALE GENOMIC DNA]</scope>
    <source>
        <strain evidence="3">BAFB</strain>
    </source>
</reference>
<protein>
    <recommendedName>
        <fullName evidence="5">EfeO-type cupredoxin-like domain-containing protein</fullName>
    </recommendedName>
</protein>
<feature type="region of interest" description="Disordered" evidence="1">
    <location>
        <begin position="32"/>
        <end position="71"/>
    </location>
</feature>
<dbReference type="Proteomes" id="UP000033772">
    <property type="component" value="Unassembled WGS sequence"/>
</dbReference>
<gene>
    <name evidence="3" type="ORF">UG56_004935</name>
</gene>
<keyword evidence="4" id="KW-1185">Reference proteome</keyword>
<keyword evidence="2" id="KW-0732">Signal</keyword>
<dbReference type="EMBL" id="JZDQ02000005">
    <property type="protein sequence ID" value="OIJ28046.1"/>
    <property type="molecule type" value="Genomic_DNA"/>
</dbReference>
<evidence type="ECO:0008006" key="5">
    <source>
        <dbReference type="Google" id="ProtNLM"/>
    </source>
</evidence>
<feature type="signal peptide" evidence="2">
    <location>
        <begin position="1"/>
        <end position="35"/>
    </location>
</feature>
<evidence type="ECO:0000313" key="3">
    <source>
        <dbReference type="EMBL" id="OIJ28046.1"/>
    </source>
</evidence>
<evidence type="ECO:0000256" key="1">
    <source>
        <dbReference type="SAM" id="MobiDB-lite"/>
    </source>
</evidence>
<comment type="caution">
    <text evidence="3">The sequence shown here is derived from an EMBL/GenBank/DDBJ whole genome shotgun (WGS) entry which is preliminary data.</text>
</comment>
<dbReference type="STRING" id="1844.UG56_004935"/>
<feature type="compositionally biased region" description="Low complexity" evidence="1">
    <location>
        <begin position="44"/>
        <end position="64"/>
    </location>
</feature>
<proteinExistence type="predicted"/>
<dbReference type="RefSeq" id="WP_052693083.1">
    <property type="nucleotide sequence ID" value="NZ_JZDQ02000005.1"/>
</dbReference>
<feature type="chain" id="PRO_5009630645" description="EfeO-type cupredoxin-like domain-containing protein" evidence="2">
    <location>
        <begin position="36"/>
        <end position="155"/>
    </location>
</feature>
<organism evidence="3 4">
    <name type="scientific">Nocardioides luteus</name>
    <dbReference type="NCBI Taxonomy" id="1844"/>
    <lineage>
        <taxon>Bacteria</taxon>
        <taxon>Bacillati</taxon>
        <taxon>Actinomycetota</taxon>
        <taxon>Actinomycetes</taxon>
        <taxon>Propionibacteriales</taxon>
        <taxon>Nocardioidaceae</taxon>
        <taxon>Nocardioides</taxon>
    </lineage>
</organism>
<sequence>MPSFHRPFGRISATAAVTFTLALVLAACGSTGEDAAPTAEPSDATTSVTPSAATSSGALAGTAPESTDRGPLLTVTINGEEVSPNVEEFELGTGEKLLVEVDSDRAGELHVHSAPEQFIEFAAGTTNTEIVVNTPGTVEVEDHETSAVVAIIEVR</sequence>
<evidence type="ECO:0000256" key="2">
    <source>
        <dbReference type="SAM" id="SignalP"/>
    </source>
</evidence>
<accession>A0A1J4N985</accession>
<evidence type="ECO:0000313" key="4">
    <source>
        <dbReference type="Proteomes" id="UP000033772"/>
    </source>
</evidence>
<dbReference type="AlphaFoldDB" id="A0A1J4N985"/>